<feature type="transmembrane region" description="Helical" evidence="1">
    <location>
        <begin position="43"/>
        <end position="61"/>
    </location>
</feature>
<proteinExistence type="evidence at transcript level"/>
<keyword evidence="1" id="KW-1133">Transmembrane helix</keyword>
<keyword evidence="1" id="KW-0812">Transmembrane</keyword>
<reference evidence="2" key="1">
    <citation type="journal article" date="2009" name="PLoS Genet.">
        <title>Sequencing, mapping, and analysis of 27,455 maize full-length cDNAs.</title>
        <authorList>
            <person name="Soderlund C."/>
            <person name="Descour A."/>
            <person name="Kudrna D."/>
            <person name="Bomhoff M."/>
            <person name="Boyd L."/>
            <person name="Currie J."/>
            <person name="Angelova A."/>
            <person name="Collura K."/>
            <person name="Wissotski M."/>
            <person name="Ashley E."/>
            <person name="Morrow D."/>
            <person name="Fernandes J."/>
            <person name="Walbot V."/>
            <person name="Yu Y."/>
        </authorList>
    </citation>
    <scope>NUCLEOTIDE SEQUENCE</scope>
    <source>
        <strain evidence="2">B73</strain>
    </source>
</reference>
<accession>B4FF94</accession>
<name>B4FF94_MAIZE</name>
<keyword evidence="1" id="KW-0472">Membrane</keyword>
<dbReference type="AlphaFoldDB" id="B4FF94"/>
<sequence>MVAKLFWRARKRPLRFGFCKWFKAVNEKGGSCKLKRRITKVDFVTGVLGSVAIVLVISFGTEQA</sequence>
<protein>
    <submittedName>
        <fullName evidence="2">Uncharacterized protein</fullName>
    </submittedName>
</protein>
<evidence type="ECO:0000256" key="1">
    <source>
        <dbReference type="SAM" id="Phobius"/>
    </source>
</evidence>
<organism evidence="2">
    <name type="scientific">Zea mays</name>
    <name type="common">Maize</name>
    <dbReference type="NCBI Taxonomy" id="4577"/>
    <lineage>
        <taxon>Eukaryota</taxon>
        <taxon>Viridiplantae</taxon>
        <taxon>Streptophyta</taxon>
        <taxon>Embryophyta</taxon>
        <taxon>Tracheophyta</taxon>
        <taxon>Spermatophyta</taxon>
        <taxon>Magnoliopsida</taxon>
        <taxon>Liliopsida</taxon>
        <taxon>Poales</taxon>
        <taxon>Poaceae</taxon>
        <taxon>PACMAD clade</taxon>
        <taxon>Panicoideae</taxon>
        <taxon>Andropogonodae</taxon>
        <taxon>Andropogoneae</taxon>
        <taxon>Tripsacinae</taxon>
        <taxon>Zea</taxon>
    </lineage>
</organism>
<dbReference type="EMBL" id="BT035782">
    <property type="protein sequence ID" value="ACF80787.1"/>
    <property type="molecule type" value="mRNA"/>
</dbReference>
<evidence type="ECO:0000313" key="2">
    <source>
        <dbReference type="EMBL" id="ACF80787.1"/>
    </source>
</evidence>